<feature type="chain" id="PRO_5010306189" evidence="4">
    <location>
        <begin position="21"/>
        <end position="296"/>
    </location>
</feature>
<dbReference type="OrthoDB" id="9149558at2"/>
<dbReference type="EMBL" id="MDDR01000025">
    <property type="protein sequence ID" value="OIN52805.1"/>
    <property type="molecule type" value="Genomic_DNA"/>
</dbReference>
<dbReference type="RefSeq" id="WP_071484441.1">
    <property type="nucleotide sequence ID" value="NZ_FNTS01000002.1"/>
</dbReference>
<dbReference type="GO" id="GO:0030288">
    <property type="term" value="C:outer membrane-bounded periplasmic space"/>
    <property type="evidence" value="ECO:0007669"/>
    <property type="project" value="TreeGrafter"/>
</dbReference>
<dbReference type="Pfam" id="PF00497">
    <property type="entry name" value="SBP_bac_3"/>
    <property type="match status" value="1"/>
</dbReference>
<dbReference type="PANTHER" id="PTHR30085:SF2">
    <property type="entry name" value="GLUTAMATE_ASPARTATE IMPORT SOLUTE-BINDING PROTEIN"/>
    <property type="match status" value="1"/>
</dbReference>
<dbReference type="Proteomes" id="UP000181661">
    <property type="component" value="Unassembled WGS sequence"/>
</dbReference>
<dbReference type="SMART" id="SM00062">
    <property type="entry name" value="PBPb"/>
    <property type="match status" value="1"/>
</dbReference>
<comment type="similarity">
    <text evidence="1">Belongs to the bacterial solute-binding protein 3 family.</text>
</comment>
<protein>
    <submittedName>
        <fullName evidence="7">Amino acid ABC transporter substrate-binding protein, PAAT family</fullName>
    </submittedName>
</protein>
<evidence type="ECO:0000313" key="8">
    <source>
        <dbReference type="Proteomes" id="UP000181661"/>
    </source>
</evidence>
<evidence type="ECO:0000313" key="6">
    <source>
        <dbReference type="EMBL" id="OIN52805.1"/>
    </source>
</evidence>
<evidence type="ECO:0000313" key="7">
    <source>
        <dbReference type="EMBL" id="SED70464.1"/>
    </source>
</evidence>
<feature type="signal peptide" evidence="4">
    <location>
        <begin position="1"/>
        <end position="20"/>
    </location>
</feature>
<reference evidence="6 8" key="1">
    <citation type="submission" date="2016-08" db="EMBL/GenBank/DDBJ databases">
        <title>Draft genome sequence of Pseudomonas costantinii LMG 22119, type strain isolated from cultivated mushroom (Agaricus bisporus) sporophores.</title>
        <authorList>
            <person name="Tambong J.T."/>
        </authorList>
    </citation>
    <scope>NUCLEOTIDE SEQUENCE [LARGE SCALE GENOMIC DNA]</scope>
    <source>
        <strain evidence="6 8">LMG 22119</strain>
    </source>
</reference>
<evidence type="ECO:0000259" key="5">
    <source>
        <dbReference type="SMART" id="SM00062"/>
    </source>
</evidence>
<dbReference type="AlphaFoldDB" id="A0A1S2V365"/>
<organism evidence="6 8">
    <name type="scientific">Pseudomonas costantinii</name>
    <dbReference type="NCBI Taxonomy" id="168469"/>
    <lineage>
        <taxon>Bacteria</taxon>
        <taxon>Pseudomonadati</taxon>
        <taxon>Pseudomonadota</taxon>
        <taxon>Gammaproteobacteria</taxon>
        <taxon>Pseudomonadales</taxon>
        <taxon>Pseudomonadaceae</taxon>
        <taxon>Pseudomonas</taxon>
    </lineage>
</organism>
<gene>
    <name evidence="6" type="ORF">BFL40_13390</name>
    <name evidence="7" type="ORF">SAMN04515675_2121</name>
</gene>
<dbReference type="Proteomes" id="UP000182179">
    <property type="component" value="Unassembled WGS sequence"/>
</dbReference>
<evidence type="ECO:0000256" key="1">
    <source>
        <dbReference type="ARBA" id="ARBA00010333"/>
    </source>
</evidence>
<keyword evidence="2" id="KW-0813">Transport</keyword>
<name>A0A1S2V365_9PSED</name>
<keyword evidence="3 4" id="KW-0732">Signal</keyword>
<comment type="caution">
    <text evidence="6">The sequence shown here is derived from an EMBL/GenBank/DDBJ whole genome shotgun (WGS) entry which is preliminary data.</text>
</comment>
<feature type="domain" description="Solute-binding protein family 3/N-terminal" evidence="5">
    <location>
        <begin position="33"/>
        <end position="265"/>
    </location>
</feature>
<dbReference type="CDD" id="cd13688">
    <property type="entry name" value="PBP2_GltI_DEBP"/>
    <property type="match status" value="1"/>
</dbReference>
<dbReference type="InterPro" id="IPR001638">
    <property type="entry name" value="Solute-binding_3/MltF_N"/>
</dbReference>
<dbReference type="GO" id="GO:0006865">
    <property type="term" value="P:amino acid transport"/>
    <property type="evidence" value="ECO:0007669"/>
    <property type="project" value="TreeGrafter"/>
</dbReference>
<sequence length="296" mass="32247">MKLQGALFLSLCMLSAGVIANDAVLEKIRENKQMVIGYPAEALPFSYQTGDGEPVGYSIDLCRRIASDVKKNLKLDELALSFKPLSFKDRISAVSSGAVDLECGSTTNTLERQKQVDFSISTFAASIKVVSRVGEKLDTLKALNGRSVVIVDGTTVGEVVEQLEKRKGWSFKKVHAKSLTEGFKLLVENQADSLVFDEVVVAPLMASAAEPARYQFLPDVLVVEHLGLIMPKNNPALKRTVDATLMGLMVSGEAKTLYAKWFDAPIVTKMLNLNVPFSAQMEQMFSAPTDQPGKAL</sequence>
<evidence type="ECO:0000256" key="4">
    <source>
        <dbReference type="SAM" id="SignalP"/>
    </source>
</evidence>
<dbReference type="EMBL" id="FNTS01000002">
    <property type="protein sequence ID" value="SED70464.1"/>
    <property type="molecule type" value="Genomic_DNA"/>
</dbReference>
<proteinExistence type="inferred from homology"/>
<dbReference type="PANTHER" id="PTHR30085">
    <property type="entry name" value="AMINO ACID ABC TRANSPORTER PERMEASE"/>
    <property type="match status" value="1"/>
</dbReference>
<dbReference type="GO" id="GO:0005576">
    <property type="term" value="C:extracellular region"/>
    <property type="evidence" value="ECO:0007669"/>
    <property type="project" value="TreeGrafter"/>
</dbReference>
<evidence type="ECO:0000256" key="3">
    <source>
        <dbReference type="ARBA" id="ARBA00022729"/>
    </source>
</evidence>
<evidence type="ECO:0000256" key="2">
    <source>
        <dbReference type="ARBA" id="ARBA00022448"/>
    </source>
</evidence>
<accession>A0A1S2V365</accession>
<dbReference type="SUPFAM" id="SSF53850">
    <property type="entry name" value="Periplasmic binding protein-like II"/>
    <property type="match status" value="1"/>
</dbReference>
<reference evidence="7 9" key="2">
    <citation type="submission" date="2016-10" db="EMBL/GenBank/DDBJ databases">
        <authorList>
            <person name="Varghese N."/>
            <person name="Submissions S."/>
        </authorList>
    </citation>
    <scope>NUCLEOTIDE SEQUENCE [LARGE SCALE GENOMIC DNA]</scope>
    <source>
        <strain evidence="7 9">BS2773</strain>
    </source>
</reference>
<dbReference type="Gene3D" id="3.40.190.10">
    <property type="entry name" value="Periplasmic binding protein-like II"/>
    <property type="match status" value="2"/>
</dbReference>
<dbReference type="InterPro" id="IPR051455">
    <property type="entry name" value="Bact_solute-bind_prot3"/>
</dbReference>
<keyword evidence="9" id="KW-1185">Reference proteome</keyword>
<evidence type="ECO:0000313" key="9">
    <source>
        <dbReference type="Proteomes" id="UP000182179"/>
    </source>
</evidence>